<organism evidence="1 2">
    <name type="scientific">Trichoderma gamsii</name>
    <dbReference type="NCBI Taxonomy" id="398673"/>
    <lineage>
        <taxon>Eukaryota</taxon>
        <taxon>Fungi</taxon>
        <taxon>Dikarya</taxon>
        <taxon>Ascomycota</taxon>
        <taxon>Pezizomycotina</taxon>
        <taxon>Sordariomycetes</taxon>
        <taxon>Hypocreomycetidae</taxon>
        <taxon>Hypocreales</taxon>
        <taxon>Hypocreaceae</taxon>
        <taxon>Trichoderma</taxon>
    </lineage>
</organism>
<dbReference type="STRING" id="398673.A0A2P4ZD10"/>
<evidence type="ECO:0000313" key="2">
    <source>
        <dbReference type="Proteomes" id="UP000054821"/>
    </source>
</evidence>
<gene>
    <name evidence="1" type="ORF">TGAM01_v209040</name>
</gene>
<sequence length="142" mass="15900">MPPADADDAKLSIRFKYGIHTIFLFVDALDTFSALTEELLGALRERYPDGLTRSSSAPEKKTPIPDVNTNILYGVLRVPTDPSRGWKVLNVGEDAFGNVTEAGLKDNSIVAFMFDDVNPHRKDVAFPVEWPQEDEELYDERA</sequence>
<dbReference type="EMBL" id="JPDN02000041">
    <property type="protein sequence ID" value="PON22166.1"/>
    <property type="molecule type" value="Genomic_DNA"/>
</dbReference>
<dbReference type="GeneID" id="29983547"/>
<name>A0A2P4ZD10_9HYPO</name>
<evidence type="ECO:0000313" key="1">
    <source>
        <dbReference type="EMBL" id="PON22166.1"/>
    </source>
</evidence>
<proteinExistence type="predicted"/>
<dbReference type="AlphaFoldDB" id="A0A2P4ZD10"/>
<dbReference type="RefSeq" id="XP_018663502.1">
    <property type="nucleotide sequence ID" value="XM_018803464.1"/>
</dbReference>
<accession>A0A2P4ZD10</accession>
<keyword evidence="2" id="KW-1185">Reference proteome</keyword>
<dbReference type="Proteomes" id="UP000054821">
    <property type="component" value="Unassembled WGS sequence"/>
</dbReference>
<comment type="caution">
    <text evidence="1">The sequence shown here is derived from an EMBL/GenBank/DDBJ whole genome shotgun (WGS) entry which is preliminary data.</text>
</comment>
<protein>
    <submittedName>
        <fullName evidence="1">Uncharacterized protein</fullName>
    </submittedName>
</protein>
<reference evidence="1 2" key="1">
    <citation type="journal article" date="2016" name="Genome Announc.">
        <title>Draft Whole-Genome Sequence of Trichoderma gamsii T6085, a Promising Biocontrol Agent of Fusarium Head Blight on Wheat.</title>
        <authorList>
            <person name="Baroncelli R."/>
            <person name="Zapparata A."/>
            <person name="Piaggeschi G."/>
            <person name="Sarrocco S."/>
            <person name="Vannacci G."/>
        </authorList>
    </citation>
    <scope>NUCLEOTIDE SEQUENCE [LARGE SCALE GENOMIC DNA]</scope>
    <source>
        <strain evidence="1 2">T6085</strain>
    </source>
</reference>